<dbReference type="GO" id="GO:0005886">
    <property type="term" value="C:plasma membrane"/>
    <property type="evidence" value="ECO:0007669"/>
    <property type="project" value="UniProtKB-SubCell"/>
</dbReference>
<evidence type="ECO:0000256" key="4">
    <source>
        <dbReference type="ARBA" id="ARBA00021870"/>
    </source>
</evidence>
<evidence type="ECO:0000256" key="1">
    <source>
        <dbReference type="ARBA" id="ARBA00004117"/>
    </source>
</evidence>
<dbReference type="InterPro" id="IPR000090">
    <property type="entry name" value="Flg_Motor_Flig"/>
</dbReference>
<dbReference type="InterPro" id="IPR023087">
    <property type="entry name" value="Flg_Motor_Flig_C"/>
</dbReference>
<dbReference type="InterPro" id="IPR011002">
    <property type="entry name" value="FliG_a-hlx"/>
</dbReference>
<evidence type="ECO:0000259" key="15">
    <source>
        <dbReference type="Pfam" id="PF14842"/>
    </source>
</evidence>
<evidence type="ECO:0000259" key="14">
    <source>
        <dbReference type="Pfam" id="PF14841"/>
    </source>
</evidence>
<dbReference type="EMBL" id="CP133548">
    <property type="protein sequence ID" value="WMS87664.1"/>
    <property type="molecule type" value="Genomic_DNA"/>
</dbReference>
<keyword evidence="5 11" id="KW-1003">Cell membrane</keyword>
<dbReference type="PANTHER" id="PTHR30534">
    <property type="entry name" value="FLAGELLAR MOTOR SWITCH PROTEIN FLIG"/>
    <property type="match status" value="1"/>
</dbReference>
<evidence type="ECO:0000256" key="8">
    <source>
        <dbReference type="ARBA" id="ARBA00023136"/>
    </source>
</evidence>
<accession>A0AA51RUC7</accession>
<keyword evidence="7 11" id="KW-0283">Flagellar rotation</keyword>
<comment type="function">
    <text evidence="10 11">FliG is one of three proteins (FliG, FliN, FliM) that forms the rotor-mounted switch complex (C ring), located at the base of the basal body. This complex interacts with the CheY and CheZ chemotaxis proteins, in addition to contacting components of the motor that determine the direction of flagellar rotation.</text>
</comment>
<dbReference type="Pfam" id="PF01706">
    <property type="entry name" value="FliG_C"/>
    <property type="match status" value="1"/>
</dbReference>
<organism evidence="16 17">
    <name type="scientific">Pleionea litopenaei</name>
    <dbReference type="NCBI Taxonomy" id="3070815"/>
    <lineage>
        <taxon>Bacteria</taxon>
        <taxon>Pseudomonadati</taxon>
        <taxon>Pseudomonadota</taxon>
        <taxon>Gammaproteobacteria</taxon>
        <taxon>Oceanospirillales</taxon>
        <taxon>Pleioneaceae</taxon>
        <taxon>Pleionea</taxon>
    </lineage>
</organism>
<feature type="domain" description="Flagellar motor switch protein FliG middle" evidence="14">
    <location>
        <begin position="129"/>
        <end position="203"/>
    </location>
</feature>
<dbReference type="FunFam" id="1.10.220.30:FF:000004">
    <property type="entry name" value="Flagellar motor switch protein FliG"/>
    <property type="match status" value="1"/>
</dbReference>
<evidence type="ECO:0000313" key="17">
    <source>
        <dbReference type="Proteomes" id="UP001239782"/>
    </source>
</evidence>
<dbReference type="GO" id="GO:0006935">
    <property type="term" value="P:chemotaxis"/>
    <property type="evidence" value="ECO:0007669"/>
    <property type="project" value="UniProtKB-KW"/>
</dbReference>
<dbReference type="Proteomes" id="UP001239782">
    <property type="component" value="Chromosome"/>
</dbReference>
<keyword evidence="8 11" id="KW-0472">Membrane</keyword>
<proteinExistence type="inferred from homology"/>
<evidence type="ECO:0000256" key="9">
    <source>
        <dbReference type="ARBA" id="ARBA00023143"/>
    </source>
</evidence>
<dbReference type="AlphaFoldDB" id="A0AA51RUC7"/>
<keyword evidence="6 11" id="KW-0145">Chemotaxis</keyword>
<comment type="similarity">
    <text evidence="3 11">Belongs to the FliG family.</text>
</comment>
<evidence type="ECO:0000256" key="12">
    <source>
        <dbReference type="SAM" id="MobiDB-lite"/>
    </source>
</evidence>
<gene>
    <name evidence="16" type="primary">fliG</name>
    <name evidence="16" type="ORF">Q9312_01765</name>
</gene>
<evidence type="ECO:0000256" key="2">
    <source>
        <dbReference type="ARBA" id="ARBA00004515"/>
    </source>
</evidence>
<protein>
    <recommendedName>
        <fullName evidence="4 11">Flagellar motor switch protein FliG</fullName>
    </recommendedName>
</protein>
<feature type="region of interest" description="Disordered" evidence="12">
    <location>
        <begin position="1"/>
        <end position="21"/>
    </location>
</feature>
<evidence type="ECO:0000256" key="6">
    <source>
        <dbReference type="ARBA" id="ARBA00022500"/>
    </source>
</evidence>
<dbReference type="GO" id="GO:0071973">
    <property type="term" value="P:bacterial-type flagellum-dependent cell motility"/>
    <property type="evidence" value="ECO:0007669"/>
    <property type="project" value="InterPro"/>
</dbReference>
<evidence type="ECO:0000256" key="7">
    <source>
        <dbReference type="ARBA" id="ARBA00022779"/>
    </source>
</evidence>
<dbReference type="FunFam" id="1.10.220.30:FF:000001">
    <property type="entry name" value="Flagellar motor switch protein FliG"/>
    <property type="match status" value="1"/>
</dbReference>
<sequence length="346" mass="37863">MSEEAQAKPEEKKKEKPSYSGTEKAAVLLLSLGEENAAQVLKHMGPKEVQKIGLAMASLKNVEKESVEGVLDEFLEKVEDQTGIGIGTEDYIKNTLKSALGDDKADALIDRILLGANTKGLDTLKWMDPRAVADIIRYEHPQIQSIVLSYLDPDQSAEIMGLFPEKVRLDLALRISALESVQPTALQELNTIMEKQFSGSTSSKAAQIGGVKKVADIMNFLDTGIESLLIENIKEVDEDLGQQIQDMMFVFDNLVDVDDRGIQSLLREISTDTLVLALKGADEAIKEKVFNNMSKRAAELMKDDLDAMGPVKVSEVENAQKEILSVARRMADAGEIVLGGVGEDMI</sequence>
<keyword evidence="9 11" id="KW-0975">Bacterial flagellum</keyword>
<evidence type="ECO:0000256" key="3">
    <source>
        <dbReference type="ARBA" id="ARBA00010299"/>
    </source>
</evidence>
<dbReference type="RefSeq" id="WP_309202807.1">
    <property type="nucleotide sequence ID" value="NZ_CP133548.1"/>
</dbReference>
<dbReference type="GO" id="GO:0003774">
    <property type="term" value="F:cytoskeletal motor activity"/>
    <property type="evidence" value="ECO:0007669"/>
    <property type="project" value="InterPro"/>
</dbReference>
<dbReference type="Pfam" id="PF14842">
    <property type="entry name" value="FliG_N"/>
    <property type="match status" value="1"/>
</dbReference>
<evidence type="ECO:0000256" key="10">
    <source>
        <dbReference type="ARBA" id="ARBA00025598"/>
    </source>
</evidence>
<keyword evidence="16" id="KW-0282">Flagellum</keyword>
<dbReference type="Gene3D" id="1.10.220.30">
    <property type="match status" value="3"/>
</dbReference>
<feature type="compositionally biased region" description="Basic and acidic residues" evidence="12">
    <location>
        <begin position="1"/>
        <end position="17"/>
    </location>
</feature>
<keyword evidence="11" id="KW-0997">Cell inner membrane</keyword>
<feature type="domain" description="Flagellar motor switch protein FliG N-terminal" evidence="15">
    <location>
        <begin position="20"/>
        <end position="120"/>
    </location>
</feature>
<name>A0AA51RUC7_9GAMM</name>
<evidence type="ECO:0000259" key="13">
    <source>
        <dbReference type="Pfam" id="PF01706"/>
    </source>
</evidence>
<dbReference type="InterPro" id="IPR028263">
    <property type="entry name" value="FliG_N"/>
</dbReference>
<evidence type="ECO:0000313" key="16">
    <source>
        <dbReference type="EMBL" id="WMS87664.1"/>
    </source>
</evidence>
<keyword evidence="16" id="KW-0966">Cell projection</keyword>
<dbReference type="SUPFAM" id="SSF48029">
    <property type="entry name" value="FliG"/>
    <property type="match status" value="2"/>
</dbReference>
<keyword evidence="16" id="KW-0969">Cilium</keyword>
<feature type="domain" description="Flagellar motor switch protein FliG C-terminal" evidence="13">
    <location>
        <begin position="231"/>
        <end position="338"/>
    </location>
</feature>
<dbReference type="PIRSF" id="PIRSF003161">
    <property type="entry name" value="FliG"/>
    <property type="match status" value="1"/>
</dbReference>
<dbReference type="PANTHER" id="PTHR30534:SF0">
    <property type="entry name" value="FLAGELLAR MOTOR SWITCH PROTEIN FLIG"/>
    <property type="match status" value="1"/>
</dbReference>
<dbReference type="KEGG" id="plei:Q9312_01765"/>
<dbReference type="Pfam" id="PF14841">
    <property type="entry name" value="FliG_M"/>
    <property type="match status" value="1"/>
</dbReference>
<comment type="subcellular location">
    <subcellularLocation>
        <location evidence="1 11">Bacterial flagellum basal body</location>
    </subcellularLocation>
    <subcellularLocation>
        <location evidence="2 11">Cell inner membrane</location>
        <topology evidence="2 11">Peripheral membrane protein</topology>
        <orientation evidence="2 11">Cytoplasmic side</orientation>
    </subcellularLocation>
</comment>
<evidence type="ECO:0000256" key="11">
    <source>
        <dbReference type="PIRNR" id="PIRNR003161"/>
    </source>
</evidence>
<evidence type="ECO:0000256" key="5">
    <source>
        <dbReference type="ARBA" id="ARBA00022475"/>
    </source>
</evidence>
<dbReference type="InterPro" id="IPR032779">
    <property type="entry name" value="FliG_M"/>
</dbReference>
<dbReference type="PRINTS" id="PR00954">
    <property type="entry name" value="FLGMOTORFLIG"/>
</dbReference>
<reference evidence="16 17" key="1">
    <citation type="submission" date="2023-08" db="EMBL/GenBank/DDBJ databases">
        <title>Pleionea litopenaei sp. nov., isolated from stomach of juvenile Litopenaeus vannamei.</title>
        <authorList>
            <person name="Rho A.M."/>
            <person name="Hwang C.Y."/>
        </authorList>
    </citation>
    <scope>NUCLEOTIDE SEQUENCE [LARGE SCALE GENOMIC DNA]</scope>
    <source>
        <strain evidence="16 17">HL-JVS1</strain>
    </source>
</reference>
<dbReference type="GO" id="GO:0009425">
    <property type="term" value="C:bacterial-type flagellum basal body"/>
    <property type="evidence" value="ECO:0007669"/>
    <property type="project" value="UniProtKB-SubCell"/>
</dbReference>
<dbReference type="NCBIfam" id="TIGR00207">
    <property type="entry name" value="fliG"/>
    <property type="match status" value="1"/>
</dbReference>
<keyword evidence="17" id="KW-1185">Reference proteome</keyword>